<evidence type="ECO:0000313" key="3">
    <source>
        <dbReference type="Proteomes" id="UP000008792"/>
    </source>
</evidence>
<evidence type="ECO:0000259" key="1">
    <source>
        <dbReference type="Pfam" id="PF05773"/>
    </source>
</evidence>
<dbReference type="EMBL" id="CH940648">
    <property type="protein sequence ID" value="KRF79551.1"/>
    <property type="molecule type" value="Genomic_DNA"/>
</dbReference>
<dbReference type="eggNOG" id="KOG4018">
    <property type="taxonomic scope" value="Eukaryota"/>
</dbReference>
<dbReference type="Gene3D" id="3.10.110.10">
    <property type="entry name" value="Ubiquitin Conjugating Enzyme"/>
    <property type="match status" value="1"/>
</dbReference>
<keyword evidence="3" id="KW-1185">Reference proteome</keyword>
<gene>
    <name evidence="2" type="primary">Dvir\GJ21622</name>
    <name evidence="2" type="ORF">Dvir_GJ21622</name>
</gene>
<dbReference type="Pfam" id="PF05773">
    <property type="entry name" value="RWD"/>
    <property type="match status" value="1"/>
</dbReference>
<feature type="domain" description="RWD" evidence="1">
    <location>
        <begin position="20"/>
        <end position="119"/>
    </location>
</feature>
<dbReference type="SUPFAM" id="SSF54495">
    <property type="entry name" value="UBC-like"/>
    <property type="match status" value="1"/>
</dbReference>
<evidence type="ECO:0000313" key="2">
    <source>
        <dbReference type="EMBL" id="KRF79551.1"/>
    </source>
</evidence>
<dbReference type="OrthoDB" id="7842071at2759"/>
<protein>
    <submittedName>
        <fullName evidence="2">Uncharacterized protein, isoform C</fullName>
    </submittedName>
</protein>
<dbReference type="STRING" id="7244.A0A0Q9WE72"/>
<dbReference type="Proteomes" id="UP000008792">
    <property type="component" value="Unassembled WGS sequence"/>
</dbReference>
<name>A0A0Q9WE72_DROVI</name>
<organism evidence="2 3">
    <name type="scientific">Drosophila virilis</name>
    <name type="common">Fruit fly</name>
    <dbReference type="NCBI Taxonomy" id="7244"/>
    <lineage>
        <taxon>Eukaryota</taxon>
        <taxon>Metazoa</taxon>
        <taxon>Ecdysozoa</taxon>
        <taxon>Arthropoda</taxon>
        <taxon>Hexapoda</taxon>
        <taxon>Insecta</taxon>
        <taxon>Pterygota</taxon>
        <taxon>Neoptera</taxon>
        <taxon>Endopterygota</taxon>
        <taxon>Diptera</taxon>
        <taxon>Brachycera</taxon>
        <taxon>Muscomorpha</taxon>
        <taxon>Ephydroidea</taxon>
        <taxon>Drosophilidae</taxon>
        <taxon>Drosophila</taxon>
    </lineage>
</organism>
<dbReference type="InParanoid" id="A0A0Q9WE72"/>
<dbReference type="SMR" id="A0A0Q9WE72"/>
<dbReference type="AlphaFoldDB" id="A0A0Q9WE72"/>
<proteinExistence type="predicted"/>
<dbReference type="InterPro" id="IPR016135">
    <property type="entry name" value="UBQ-conjugating_enzyme/RWD"/>
</dbReference>
<accession>A0A0Q9WE72</accession>
<dbReference type="InterPro" id="IPR006575">
    <property type="entry name" value="RWD_dom"/>
</dbReference>
<reference evidence="2 3" key="1">
    <citation type="journal article" date="2007" name="Nature">
        <title>Evolution of genes and genomes on the Drosophila phylogeny.</title>
        <authorList>
            <consortium name="Drosophila 12 Genomes Consortium"/>
            <person name="Clark A.G."/>
            <person name="Eisen M.B."/>
            <person name="Smith D.R."/>
            <person name="Bergman C.M."/>
            <person name="Oliver B."/>
            <person name="Markow T.A."/>
            <person name="Kaufman T.C."/>
            <person name="Kellis M."/>
            <person name="Gelbart W."/>
            <person name="Iyer V.N."/>
            <person name="Pollard D.A."/>
            <person name="Sackton T.B."/>
            <person name="Larracuente A.M."/>
            <person name="Singh N.D."/>
            <person name="Abad J.P."/>
            <person name="Abt D.N."/>
            <person name="Adryan B."/>
            <person name="Aguade M."/>
            <person name="Akashi H."/>
            <person name="Anderson W.W."/>
            <person name="Aquadro C.F."/>
            <person name="Ardell D.H."/>
            <person name="Arguello R."/>
            <person name="Artieri C.G."/>
            <person name="Barbash D.A."/>
            <person name="Barker D."/>
            <person name="Barsanti P."/>
            <person name="Batterham P."/>
            <person name="Batzoglou S."/>
            <person name="Begun D."/>
            <person name="Bhutkar A."/>
            <person name="Blanco E."/>
            <person name="Bosak S.A."/>
            <person name="Bradley R.K."/>
            <person name="Brand A.D."/>
            <person name="Brent M.R."/>
            <person name="Brooks A.N."/>
            <person name="Brown R.H."/>
            <person name="Butlin R.K."/>
            <person name="Caggese C."/>
            <person name="Calvi B.R."/>
            <person name="Bernardo de Carvalho A."/>
            <person name="Caspi A."/>
            <person name="Castrezana S."/>
            <person name="Celniker S.E."/>
            <person name="Chang J.L."/>
            <person name="Chapple C."/>
            <person name="Chatterji S."/>
            <person name="Chinwalla A."/>
            <person name="Civetta A."/>
            <person name="Clifton S.W."/>
            <person name="Comeron J.M."/>
            <person name="Costello J.C."/>
            <person name="Coyne J.A."/>
            <person name="Daub J."/>
            <person name="David R.G."/>
            <person name="Delcher A.L."/>
            <person name="Delehaunty K."/>
            <person name="Do C.B."/>
            <person name="Ebling H."/>
            <person name="Edwards K."/>
            <person name="Eickbush T."/>
            <person name="Evans J.D."/>
            <person name="Filipski A."/>
            <person name="Findeiss S."/>
            <person name="Freyhult E."/>
            <person name="Fulton L."/>
            <person name="Fulton R."/>
            <person name="Garcia A.C."/>
            <person name="Gardiner A."/>
            <person name="Garfield D.A."/>
            <person name="Garvin B.E."/>
            <person name="Gibson G."/>
            <person name="Gilbert D."/>
            <person name="Gnerre S."/>
            <person name="Godfrey J."/>
            <person name="Good R."/>
            <person name="Gotea V."/>
            <person name="Gravely B."/>
            <person name="Greenberg A.J."/>
            <person name="Griffiths-Jones S."/>
            <person name="Gross S."/>
            <person name="Guigo R."/>
            <person name="Gustafson E.A."/>
            <person name="Haerty W."/>
            <person name="Hahn M.W."/>
            <person name="Halligan D.L."/>
            <person name="Halpern A.L."/>
            <person name="Halter G.M."/>
            <person name="Han M.V."/>
            <person name="Heger A."/>
            <person name="Hillier L."/>
            <person name="Hinrichs A.S."/>
            <person name="Holmes I."/>
            <person name="Hoskins R.A."/>
            <person name="Hubisz M.J."/>
            <person name="Hultmark D."/>
            <person name="Huntley M.A."/>
            <person name="Jaffe D.B."/>
            <person name="Jagadeeshan S."/>
            <person name="Jeck W.R."/>
            <person name="Johnson J."/>
            <person name="Jones C.D."/>
            <person name="Jordan W.C."/>
            <person name="Karpen G.H."/>
            <person name="Kataoka E."/>
            <person name="Keightley P.D."/>
            <person name="Kheradpour P."/>
            <person name="Kirkness E.F."/>
            <person name="Koerich L.B."/>
            <person name="Kristiansen K."/>
            <person name="Kudrna D."/>
            <person name="Kulathinal R.J."/>
            <person name="Kumar S."/>
            <person name="Kwok R."/>
            <person name="Lander E."/>
            <person name="Langley C.H."/>
            <person name="Lapoint R."/>
            <person name="Lazzaro B.P."/>
            <person name="Lee S.J."/>
            <person name="Levesque L."/>
            <person name="Li R."/>
            <person name="Lin C.F."/>
            <person name="Lin M.F."/>
            <person name="Lindblad-Toh K."/>
            <person name="Llopart A."/>
            <person name="Long M."/>
            <person name="Low L."/>
            <person name="Lozovsky E."/>
            <person name="Lu J."/>
            <person name="Luo M."/>
            <person name="Machado C.A."/>
            <person name="Makalowski W."/>
            <person name="Marzo M."/>
            <person name="Matsuda M."/>
            <person name="Matzkin L."/>
            <person name="McAllister B."/>
            <person name="McBride C.S."/>
            <person name="McKernan B."/>
            <person name="McKernan K."/>
            <person name="Mendez-Lago M."/>
            <person name="Minx P."/>
            <person name="Mollenhauer M.U."/>
            <person name="Montooth K."/>
            <person name="Mount S.M."/>
            <person name="Mu X."/>
            <person name="Myers E."/>
            <person name="Negre B."/>
            <person name="Newfeld S."/>
            <person name="Nielsen R."/>
            <person name="Noor M.A."/>
            <person name="O'Grady P."/>
            <person name="Pachter L."/>
            <person name="Papaceit M."/>
            <person name="Parisi M.J."/>
            <person name="Parisi M."/>
            <person name="Parts L."/>
            <person name="Pedersen J.S."/>
            <person name="Pesole G."/>
            <person name="Phillippy A.M."/>
            <person name="Ponting C.P."/>
            <person name="Pop M."/>
            <person name="Porcelli D."/>
            <person name="Powell J.R."/>
            <person name="Prohaska S."/>
            <person name="Pruitt K."/>
            <person name="Puig M."/>
            <person name="Quesneville H."/>
            <person name="Ram K.R."/>
            <person name="Rand D."/>
            <person name="Rasmussen M.D."/>
            <person name="Reed L.K."/>
            <person name="Reenan R."/>
            <person name="Reily A."/>
            <person name="Remington K.A."/>
            <person name="Rieger T.T."/>
            <person name="Ritchie M.G."/>
            <person name="Robin C."/>
            <person name="Rogers Y.H."/>
            <person name="Rohde C."/>
            <person name="Rozas J."/>
            <person name="Rubenfield M.J."/>
            <person name="Ruiz A."/>
            <person name="Russo S."/>
            <person name="Salzberg S.L."/>
            <person name="Sanchez-Gracia A."/>
            <person name="Saranga D.J."/>
            <person name="Sato H."/>
            <person name="Schaeffer S.W."/>
            <person name="Schatz M.C."/>
            <person name="Schlenke T."/>
            <person name="Schwartz R."/>
            <person name="Segarra C."/>
            <person name="Singh R.S."/>
            <person name="Sirot L."/>
            <person name="Sirota M."/>
            <person name="Sisneros N.B."/>
            <person name="Smith C.D."/>
            <person name="Smith T.F."/>
            <person name="Spieth J."/>
            <person name="Stage D.E."/>
            <person name="Stark A."/>
            <person name="Stephan W."/>
            <person name="Strausberg R.L."/>
            <person name="Strempel S."/>
            <person name="Sturgill D."/>
            <person name="Sutton G."/>
            <person name="Sutton G.G."/>
            <person name="Tao W."/>
            <person name="Teichmann S."/>
            <person name="Tobari Y.N."/>
            <person name="Tomimura Y."/>
            <person name="Tsolas J.M."/>
            <person name="Valente V.L."/>
            <person name="Venter E."/>
            <person name="Venter J.C."/>
            <person name="Vicario S."/>
            <person name="Vieira F.G."/>
            <person name="Vilella A.J."/>
            <person name="Villasante A."/>
            <person name="Walenz B."/>
            <person name="Wang J."/>
            <person name="Wasserman M."/>
            <person name="Watts T."/>
            <person name="Wilson D."/>
            <person name="Wilson R.K."/>
            <person name="Wing R.A."/>
            <person name="Wolfner M.F."/>
            <person name="Wong A."/>
            <person name="Wong G.K."/>
            <person name="Wu C.I."/>
            <person name="Wu G."/>
            <person name="Yamamoto D."/>
            <person name="Yang H.P."/>
            <person name="Yang S.P."/>
            <person name="Yorke J.A."/>
            <person name="Yoshida K."/>
            <person name="Zdobnov E."/>
            <person name="Zhang P."/>
            <person name="Zhang Y."/>
            <person name="Zimin A.V."/>
            <person name="Baldwin J."/>
            <person name="Abdouelleil A."/>
            <person name="Abdulkadir J."/>
            <person name="Abebe A."/>
            <person name="Abera B."/>
            <person name="Abreu J."/>
            <person name="Acer S.C."/>
            <person name="Aftuck L."/>
            <person name="Alexander A."/>
            <person name="An P."/>
            <person name="Anderson E."/>
            <person name="Anderson S."/>
            <person name="Arachi H."/>
            <person name="Azer M."/>
            <person name="Bachantsang P."/>
            <person name="Barry A."/>
            <person name="Bayul T."/>
            <person name="Berlin A."/>
            <person name="Bessette D."/>
            <person name="Bloom T."/>
            <person name="Blye J."/>
            <person name="Boguslavskiy L."/>
            <person name="Bonnet C."/>
            <person name="Boukhgalter B."/>
            <person name="Bourzgui I."/>
            <person name="Brown A."/>
            <person name="Cahill P."/>
            <person name="Channer S."/>
            <person name="Cheshatsang Y."/>
            <person name="Chuda L."/>
            <person name="Citroen M."/>
            <person name="Collymore A."/>
            <person name="Cooke P."/>
            <person name="Costello M."/>
            <person name="D'Aco K."/>
            <person name="Daza R."/>
            <person name="De Haan G."/>
            <person name="DeGray S."/>
            <person name="DeMaso C."/>
            <person name="Dhargay N."/>
            <person name="Dooley K."/>
            <person name="Dooley E."/>
            <person name="Doricent M."/>
            <person name="Dorje P."/>
            <person name="Dorjee K."/>
            <person name="Dupes A."/>
            <person name="Elong R."/>
            <person name="Falk J."/>
            <person name="Farina A."/>
            <person name="Faro S."/>
            <person name="Ferguson D."/>
            <person name="Fisher S."/>
            <person name="Foley C.D."/>
            <person name="Franke A."/>
            <person name="Friedrich D."/>
            <person name="Gadbois L."/>
            <person name="Gearin G."/>
            <person name="Gearin C.R."/>
            <person name="Giannoukos G."/>
            <person name="Goode T."/>
            <person name="Graham J."/>
            <person name="Grandbois E."/>
            <person name="Grewal S."/>
            <person name="Gyaltsen K."/>
            <person name="Hafez N."/>
            <person name="Hagos B."/>
            <person name="Hall J."/>
            <person name="Henson C."/>
            <person name="Hollinger A."/>
            <person name="Honan T."/>
            <person name="Huard M.D."/>
            <person name="Hughes L."/>
            <person name="Hurhula B."/>
            <person name="Husby M.E."/>
            <person name="Kamat A."/>
            <person name="Kanga B."/>
            <person name="Kashin S."/>
            <person name="Khazanovich D."/>
            <person name="Kisner P."/>
            <person name="Lance K."/>
            <person name="Lara M."/>
            <person name="Lee W."/>
            <person name="Lennon N."/>
            <person name="Letendre F."/>
            <person name="LeVine R."/>
            <person name="Lipovsky A."/>
            <person name="Liu X."/>
            <person name="Liu J."/>
            <person name="Liu S."/>
            <person name="Lokyitsang T."/>
            <person name="Lokyitsang Y."/>
            <person name="Lubonja R."/>
            <person name="Lui A."/>
            <person name="MacDonald P."/>
            <person name="Magnisalis V."/>
            <person name="Maru K."/>
            <person name="Matthews C."/>
            <person name="McCusker W."/>
            <person name="McDonough S."/>
            <person name="Mehta T."/>
            <person name="Meldrim J."/>
            <person name="Meneus L."/>
            <person name="Mihai O."/>
            <person name="Mihalev A."/>
            <person name="Mihova T."/>
            <person name="Mittelman R."/>
            <person name="Mlenga V."/>
            <person name="Montmayeur A."/>
            <person name="Mulrain L."/>
            <person name="Navidi A."/>
            <person name="Naylor J."/>
            <person name="Negash T."/>
            <person name="Nguyen T."/>
            <person name="Nguyen N."/>
            <person name="Nicol R."/>
            <person name="Norbu C."/>
            <person name="Norbu N."/>
            <person name="Novod N."/>
            <person name="O'Neill B."/>
            <person name="Osman S."/>
            <person name="Markiewicz E."/>
            <person name="Oyono O.L."/>
            <person name="Patti C."/>
            <person name="Phunkhang P."/>
            <person name="Pierre F."/>
            <person name="Priest M."/>
            <person name="Raghuraman S."/>
            <person name="Rege F."/>
            <person name="Reyes R."/>
            <person name="Rise C."/>
            <person name="Rogov P."/>
            <person name="Ross K."/>
            <person name="Ryan E."/>
            <person name="Settipalli S."/>
            <person name="Shea T."/>
            <person name="Sherpa N."/>
            <person name="Shi L."/>
            <person name="Shih D."/>
            <person name="Sparrow T."/>
            <person name="Spaulding J."/>
            <person name="Stalker J."/>
            <person name="Stange-Thomann N."/>
            <person name="Stavropoulos S."/>
            <person name="Stone C."/>
            <person name="Strader C."/>
            <person name="Tesfaye S."/>
            <person name="Thomson T."/>
            <person name="Thoulutsang Y."/>
            <person name="Thoulutsang D."/>
            <person name="Topham K."/>
            <person name="Topping I."/>
            <person name="Tsamla T."/>
            <person name="Vassiliev H."/>
            <person name="Vo A."/>
            <person name="Wangchuk T."/>
            <person name="Wangdi T."/>
            <person name="Weiand M."/>
            <person name="Wilkinson J."/>
            <person name="Wilson A."/>
            <person name="Yadav S."/>
            <person name="Young G."/>
            <person name="Yu Q."/>
            <person name="Zembek L."/>
            <person name="Zhong D."/>
            <person name="Zimmer A."/>
            <person name="Zwirko Z."/>
            <person name="Jaffe D.B."/>
            <person name="Alvarez P."/>
            <person name="Brockman W."/>
            <person name="Butler J."/>
            <person name="Chin C."/>
            <person name="Gnerre S."/>
            <person name="Grabherr M."/>
            <person name="Kleber M."/>
            <person name="Mauceli E."/>
            <person name="MacCallum I."/>
        </authorList>
    </citation>
    <scope>NUCLEOTIDE SEQUENCE [LARGE SCALE GENOMIC DNA]</scope>
    <source>
        <strain evidence="3">Tucson 15010-1051.87</strain>
    </source>
</reference>
<sequence>MNTSASLEKLASFCKSLRDSELRTLALLGCPMKIRKSRHFFQLEVTVRGHVDNELPPDSRISCKMVFMCPKFYPRSLPEVHIRSKKNFPDYLESVIYSEYERVTHLYRGSQYIIPMVSSALYMIEREERKFVHAIGSVVFQMSQEICKPSRVAQRLV</sequence>